<dbReference type="Pfam" id="PF01740">
    <property type="entry name" value="STAS"/>
    <property type="match status" value="1"/>
</dbReference>
<dbReference type="InterPro" id="IPR002645">
    <property type="entry name" value="STAS_dom"/>
</dbReference>
<keyword evidence="5" id="KW-1185">Reference proteome</keyword>
<organism evidence="4 5">
    <name type="scientific">Actinocorallia longicatena</name>
    <dbReference type="NCBI Taxonomy" id="111803"/>
    <lineage>
        <taxon>Bacteria</taxon>
        <taxon>Bacillati</taxon>
        <taxon>Actinomycetota</taxon>
        <taxon>Actinomycetes</taxon>
        <taxon>Streptosporangiales</taxon>
        <taxon>Thermomonosporaceae</taxon>
        <taxon>Actinocorallia</taxon>
    </lineage>
</organism>
<evidence type="ECO:0000256" key="2">
    <source>
        <dbReference type="RuleBase" id="RU003749"/>
    </source>
</evidence>
<comment type="similarity">
    <text evidence="1 2">Belongs to the anti-sigma-factor antagonist family.</text>
</comment>
<dbReference type="PANTHER" id="PTHR33495">
    <property type="entry name" value="ANTI-SIGMA FACTOR ANTAGONIST TM_1081-RELATED-RELATED"/>
    <property type="match status" value="1"/>
</dbReference>
<evidence type="ECO:0000313" key="4">
    <source>
        <dbReference type="EMBL" id="GAA3220427.1"/>
    </source>
</evidence>
<dbReference type="InterPro" id="IPR036513">
    <property type="entry name" value="STAS_dom_sf"/>
</dbReference>
<dbReference type="Gene3D" id="3.30.750.24">
    <property type="entry name" value="STAS domain"/>
    <property type="match status" value="1"/>
</dbReference>
<dbReference type="InterPro" id="IPR003658">
    <property type="entry name" value="Anti-sigma_ant"/>
</dbReference>
<name>A0ABP6QGG5_9ACTN</name>
<sequence length="113" mass="12029">MDPFTVVSLSGELALTTVGIAEPRLISTIVGHAPPIHLILNMSRVAFMDSAGISLLAKTHFAVRSTRGTLRLVIPDEALPRRMLSVTGVDQSIKVTDTLARALNEGLAELGAR</sequence>
<dbReference type="PANTHER" id="PTHR33495:SF2">
    <property type="entry name" value="ANTI-SIGMA FACTOR ANTAGONIST TM_1081-RELATED"/>
    <property type="match status" value="1"/>
</dbReference>
<dbReference type="PROSITE" id="PS50801">
    <property type="entry name" value="STAS"/>
    <property type="match status" value="1"/>
</dbReference>
<proteinExistence type="inferred from homology"/>
<dbReference type="NCBIfam" id="TIGR00377">
    <property type="entry name" value="ant_ant_sig"/>
    <property type="match status" value="1"/>
</dbReference>
<reference evidence="5" key="1">
    <citation type="journal article" date="2019" name="Int. J. Syst. Evol. Microbiol.">
        <title>The Global Catalogue of Microorganisms (GCM) 10K type strain sequencing project: providing services to taxonomists for standard genome sequencing and annotation.</title>
        <authorList>
            <consortium name="The Broad Institute Genomics Platform"/>
            <consortium name="The Broad Institute Genome Sequencing Center for Infectious Disease"/>
            <person name="Wu L."/>
            <person name="Ma J."/>
        </authorList>
    </citation>
    <scope>NUCLEOTIDE SEQUENCE [LARGE SCALE GENOMIC DNA]</scope>
    <source>
        <strain evidence="5">JCM 9377</strain>
    </source>
</reference>
<evidence type="ECO:0000259" key="3">
    <source>
        <dbReference type="PROSITE" id="PS50801"/>
    </source>
</evidence>
<evidence type="ECO:0000256" key="1">
    <source>
        <dbReference type="ARBA" id="ARBA00009013"/>
    </source>
</evidence>
<protein>
    <recommendedName>
        <fullName evidence="2">Anti-sigma factor antagonist</fullName>
    </recommendedName>
</protein>
<dbReference type="CDD" id="cd07043">
    <property type="entry name" value="STAS_anti-anti-sigma_factors"/>
    <property type="match status" value="1"/>
</dbReference>
<accession>A0ABP6QGG5</accession>
<dbReference type="EMBL" id="BAAAUV010000011">
    <property type="protein sequence ID" value="GAA3220427.1"/>
    <property type="molecule type" value="Genomic_DNA"/>
</dbReference>
<comment type="caution">
    <text evidence="4">The sequence shown here is derived from an EMBL/GenBank/DDBJ whole genome shotgun (WGS) entry which is preliminary data.</text>
</comment>
<feature type="domain" description="STAS" evidence="3">
    <location>
        <begin position="1"/>
        <end position="106"/>
    </location>
</feature>
<dbReference type="SUPFAM" id="SSF52091">
    <property type="entry name" value="SpoIIaa-like"/>
    <property type="match status" value="1"/>
</dbReference>
<gene>
    <name evidence="4" type="ORF">GCM10010468_44990</name>
</gene>
<evidence type="ECO:0000313" key="5">
    <source>
        <dbReference type="Proteomes" id="UP001501237"/>
    </source>
</evidence>
<dbReference type="Proteomes" id="UP001501237">
    <property type="component" value="Unassembled WGS sequence"/>
</dbReference>